<dbReference type="Proteomes" id="UP000007431">
    <property type="component" value="Unassembled WGS sequence"/>
</dbReference>
<organism evidence="4">
    <name type="scientific">Schizophyllum commune (strain H4-8 / FGSC 9210)</name>
    <name type="common">Split gill fungus</name>
    <dbReference type="NCBI Taxonomy" id="578458"/>
    <lineage>
        <taxon>Eukaryota</taxon>
        <taxon>Fungi</taxon>
        <taxon>Dikarya</taxon>
        <taxon>Basidiomycota</taxon>
        <taxon>Agaricomycotina</taxon>
        <taxon>Agaricomycetes</taxon>
        <taxon>Agaricomycetidae</taxon>
        <taxon>Agaricales</taxon>
        <taxon>Schizophyllaceae</taxon>
        <taxon>Schizophyllum</taxon>
    </lineage>
</organism>
<evidence type="ECO:0000259" key="2">
    <source>
        <dbReference type="Pfam" id="PF10338"/>
    </source>
</evidence>
<keyword evidence="4" id="KW-1185">Reference proteome</keyword>
<evidence type="ECO:0000313" key="3">
    <source>
        <dbReference type="EMBL" id="EFJ03311.1"/>
    </source>
</evidence>
<dbReference type="InParanoid" id="D8PKI4"/>
<dbReference type="OMA" id="SRGMNRQ"/>
<proteinExistence type="predicted"/>
<feature type="compositionally biased region" description="Basic residues" evidence="1">
    <location>
        <begin position="1"/>
        <end position="16"/>
    </location>
</feature>
<dbReference type="PANTHER" id="PTHR28219:SF1">
    <property type="entry name" value="UPF0642 PROTEIN YBL028C"/>
    <property type="match status" value="1"/>
</dbReference>
<dbReference type="VEuPathDB" id="FungiDB:SCHCODRAFT_02623926"/>
<dbReference type="GO" id="GO:0030687">
    <property type="term" value="C:preribosome, large subunit precursor"/>
    <property type="evidence" value="ECO:0007669"/>
    <property type="project" value="TreeGrafter"/>
</dbReference>
<sequence length="132" mass="14679">MAKSLRSKVKRSFRNKKREDSVYAATEAARLERLNAKLRNTIATDADGDVAIADEEDRRKDDIPGADGSMDVDGAPKQTTASKRVSTHGPRGSRREEWRLSKGMPARPKSKGLNRQGGIAARVRPGRPKRRR</sequence>
<reference evidence="3 4" key="1">
    <citation type="journal article" date="2010" name="Nat. Biotechnol.">
        <title>Genome sequence of the model mushroom Schizophyllum commune.</title>
        <authorList>
            <person name="Ohm R.A."/>
            <person name="de Jong J.F."/>
            <person name="Lugones L.G."/>
            <person name="Aerts A."/>
            <person name="Kothe E."/>
            <person name="Stajich J.E."/>
            <person name="de Vries R.P."/>
            <person name="Record E."/>
            <person name="Levasseur A."/>
            <person name="Baker S.E."/>
            <person name="Bartholomew K.A."/>
            <person name="Coutinho P.M."/>
            <person name="Erdmann S."/>
            <person name="Fowler T.J."/>
            <person name="Gathman A.C."/>
            <person name="Lombard V."/>
            <person name="Henrissat B."/>
            <person name="Knabe N."/>
            <person name="Kuees U."/>
            <person name="Lilly W.W."/>
            <person name="Lindquist E."/>
            <person name="Lucas S."/>
            <person name="Magnuson J.K."/>
            <person name="Piumi F."/>
            <person name="Raudaskoski M."/>
            <person name="Salamov A."/>
            <person name="Schmutz J."/>
            <person name="Schwarze F.W.M.R."/>
            <person name="vanKuyk P.A."/>
            <person name="Horton J.S."/>
            <person name="Grigoriev I.V."/>
            <person name="Woesten H.A.B."/>
        </authorList>
    </citation>
    <scope>NUCLEOTIDE SEQUENCE [LARGE SCALE GENOMIC DNA]</scope>
    <source>
        <strain evidence="4">H4-8 / FGSC 9210</strain>
    </source>
</reference>
<dbReference type="eggNOG" id="ENOG502SCSC">
    <property type="taxonomic scope" value="Eukaryota"/>
</dbReference>
<dbReference type="Pfam" id="PF10338">
    <property type="entry name" value="YBL028C_N"/>
    <property type="match status" value="1"/>
</dbReference>
<dbReference type="HOGENOM" id="CLU_125052_0_0_1"/>
<dbReference type="InterPro" id="IPR019434">
    <property type="entry name" value="DUF2423"/>
</dbReference>
<dbReference type="AlphaFoldDB" id="D8PKI4"/>
<name>D8PKI4_SCHCM</name>
<feature type="region of interest" description="Disordered" evidence="1">
    <location>
        <begin position="48"/>
        <end position="132"/>
    </location>
</feature>
<feature type="domain" description="DUF2423" evidence="2">
    <location>
        <begin position="1"/>
        <end position="43"/>
    </location>
</feature>
<accession>D8PKI4</accession>
<dbReference type="EMBL" id="GL377302">
    <property type="protein sequence ID" value="EFJ03311.1"/>
    <property type="molecule type" value="Genomic_DNA"/>
</dbReference>
<evidence type="ECO:0000256" key="1">
    <source>
        <dbReference type="SAM" id="MobiDB-lite"/>
    </source>
</evidence>
<dbReference type="STRING" id="578458.D8PKI4"/>
<protein>
    <recommendedName>
        <fullName evidence="2">DUF2423 domain-containing protein</fullName>
    </recommendedName>
</protein>
<gene>
    <name evidence="3" type="ORF">SCHCODRAFT_46438</name>
</gene>
<evidence type="ECO:0000313" key="4">
    <source>
        <dbReference type="Proteomes" id="UP000007431"/>
    </source>
</evidence>
<dbReference type="PANTHER" id="PTHR28219">
    <property type="entry name" value="UPF0642 PROTEIN YBL028C"/>
    <property type="match status" value="1"/>
</dbReference>
<feature type="region of interest" description="Disordered" evidence="1">
    <location>
        <begin position="1"/>
        <end position="21"/>
    </location>
</feature>